<keyword evidence="1" id="KW-1133">Transmembrane helix</keyword>
<name>A0ABS0GGM0_9VIBR</name>
<dbReference type="GO" id="GO:0003677">
    <property type="term" value="F:DNA binding"/>
    <property type="evidence" value="ECO:0007669"/>
    <property type="project" value="UniProtKB-KW"/>
</dbReference>
<evidence type="ECO:0000313" key="5">
    <source>
        <dbReference type="Proteomes" id="UP000597206"/>
    </source>
</evidence>
<gene>
    <name evidence="2" type="ORF">I1A42_07925</name>
    <name evidence="3" type="ORF">I1A42_13830</name>
    <name evidence="4" type="ORF">I1A42_19400</name>
</gene>
<dbReference type="Proteomes" id="UP000597206">
    <property type="component" value="Unassembled WGS sequence"/>
</dbReference>
<protein>
    <submittedName>
        <fullName evidence="3">Single-stranded DNA-binding protein</fullName>
    </submittedName>
</protein>
<keyword evidence="5" id="KW-1185">Reference proteome</keyword>
<keyword evidence="1" id="KW-0472">Membrane</keyword>
<evidence type="ECO:0000256" key="1">
    <source>
        <dbReference type="SAM" id="Phobius"/>
    </source>
</evidence>
<accession>A0ABS0GGM0</accession>
<dbReference type="EMBL" id="JADPMR010000001">
    <property type="protein sequence ID" value="MBF9000487.1"/>
    <property type="molecule type" value="Genomic_DNA"/>
</dbReference>
<sequence length="83" mass="8809">MSVCLIPNSDGFLAVTDTSLEDCGDSSGYIGITVDEYNTLSSYTQITAADAGSAFSFGFFAVFAVGYLSTYAIKIAIRLIRTI</sequence>
<dbReference type="EMBL" id="JADPMR010000004">
    <property type="protein sequence ID" value="MBF9002644.1"/>
    <property type="molecule type" value="Genomic_DNA"/>
</dbReference>
<comment type="caution">
    <text evidence="3">The sequence shown here is derived from an EMBL/GenBank/DDBJ whole genome shotgun (WGS) entry which is preliminary data.</text>
</comment>
<feature type="transmembrane region" description="Helical" evidence="1">
    <location>
        <begin position="54"/>
        <end position="73"/>
    </location>
</feature>
<keyword evidence="1" id="KW-0812">Transmembrane</keyword>
<evidence type="ECO:0000313" key="4">
    <source>
        <dbReference type="EMBL" id="MBF9002644.1"/>
    </source>
</evidence>
<dbReference type="EMBL" id="JADPMR010000002">
    <property type="protein sequence ID" value="MBF9001576.1"/>
    <property type="molecule type" value="Genomic_DNA"/>
</dbReference>
<keyword evidence="3" id="KW-0238">DNA-binding</keyword>
<evidence type="ECO:0000313" key="3">
    <source>
        <dbReference type="EMBL" id="MBF9001576.1"/>
    </source>
</evidence>
<dbReference type="RefSeq" id="WP_196123145.1">
    <property type="nucleotide sequence ID" value="NZ_JADPMR010000001.1"/>
</dbReference>
<evidence type="ECO:0000313" key="2">
    <source>
        <dbReference type="EMBL" id="MBF9000487.1"/>
    </source>
</evidence>
<organism evidence="3 5">
    <name type="scientific">Vibrio nitrifigilis</name>
    <dbReference type="NCBI Taxonomy" id="2789781"/>
    <lineage>
        <taxon>Bacteria</taxon>
        <taxon>Pseudomonadati</taxon>
        <taxon>Pseudomonadota</taxon>
        <taxon>Gammaproteobacteria</taxon>
        <taxon>Vibrionales</taxon>
        <taxon>Vibrionaceae</taxon>
        <taxon>Vibrio</taxon>
    </lineage>
</organism>
<reference evidence="3 5" key="1">
    <citation type="submission" date="2020-11" db="EMBL/GenBank/DDBJ databases">
        <title>Vibrio nitrifigilis sp. nov., a marine nitrogen-fixing bacterium isolated from the lagoon sediment of an islet inside an atoll.</title>
        <authorList>
            <person name="Wang L.-T."/>
            <person name="Shieh W.Y."/>
        </authorList>
    </citation>
    <scope>NUCLEOTIDE SEQUENCE [LARGE SCALE GENOMIC DNA]</scope>
    <source>
        <strain evidence="3 5">NFV-1</strain>
    </source>
</reference>
<proteinExistence type="predicted"/>